<dbReference type="OrthoDB" id="1914296at2759"/>
<sequence>MNSTNGTQTIKFLYSYGGRIVPRRSDGKLRYIGGFTRVLSVDKSISFAELIKLSDAAELMVKFGESCGSSMSLKCKLPSEDLDVLVSITCDEDLMNVIQEYDRVSTLMNQELKIRAVLFPLNSPEKISSPTSPMSCFDFPASKMKPEKVRCFYSPPLYTAAAARCCYTPALGYPIGGRKDGDPFDILSLQRRGSSLRGFIMEIMIQTKESY</sequence>
<dbReference type="Proteomes" id="UP000224567">
    <property type="component" value="Unassembled WGS sequence"/>
</dbReference>
<protein>
    <recommendedName>
        <fullName evidence="1">PB1 domain-containing protein</fullName>
    </recommendedName>
</protein>
<organism evidence="2 3">
    <name type="scientific">Capsicum baccatum</name>
    <name type="common">Peruvian pepper</name>
    <dbReference type="NCBI Taxonomy" id="33114"/>
    <lineage>
        <taxon>Eukaryota</taxon>
        <taxon>Viridiplantae</taxon>
        <taxon>Streptophyta</taxon>
        <taxon>Embryophyta</taxon>
        <taxon>Tracheophyta</taxon>
        <taxon>Spermatophyta</taxon>
        <taxon>Magnoliopsida</taxon>
        <taxon>eudicotyledons</taxon>
        <taxon>Gunneridae</taxon>
        <taxon>Pentapetalae</taxon>
        <taxon>asterids</taxon>
        <taxon>lamiids</taxon>
        <taxon>Solanales</taxon>
        <taxon>Solanaceae</taxon>
        <taxon>Solanoideae</taxon>
        <taxon>Capsiceae</taxon>
        <taxon>Capsicum</taxon>
    </lineage>
</organism>
<accession>A0A2G2X8W9</accession>
<dbReference type="Gene3D" id="3.10.20.90">
    <property type="entry name" value="Phosphatidylinositol 3-kinase Catalytic Subunit, Chain A, domain 1"/>
    <property type="match status" value="1"/>
</dbReference>
<dbReference type="PANTHER" id="PTHR31066:SF74">
    <property type="entry name" value="PB1 DOMAIN-CONTAINING PROTEIN"/>
    <property type="match status" value="1"/>
</dbReference>
<proteinExistence type="predicted"/>
<dbReference type="Pfam" id="PF00564">
    <property type="entry name" value="PB1"/>
    <property type="match status" value="1"/>
</dbReference>
<dbReference type="EMBL" id="MLFT02000003">
    <property type="protein sequence ID" value="PHT53923.1"/>
    <property type="molecule type" value="Genomic_DNA"/>
</dbReference>
<reference evidence="3" key="2">
    <citation type="journal article" date="2017" name="J. Anim. Genet.">
        <title>Multiple reference genome sequences of hot pepper reveal the massive evolution of plant disease resistance genes by retroduplication.</title>
        <authorList>
            <person name="Kim S."/>
            <person name="Park J."/>
            <person name="Yeom S.-I."/>
            <person name="Kim Y.-M."/>
            <person name="Seo E."/>
            <person name="Kim K.-T."/>
            <person name="Kim M.-S."/>
            <person name="Lee J.M."/>
            <person name="Cheong K."/>
            <person name="Shin H.-S."/>
            <person name="Kim S.-B."/>
            <person name="Han K."/>
            <person name="Lee J."/>
            <person name="Park M."/>
            <person name="Lee H.-A."/>
            <person name="Lee H.-Y."/>
            <person name="Lee Y."/>
            <person name="Oh S."/>
            <person name="Lee J.H."/>
            <person name="Choi E."/>
            <person name="Choi E."/>
            <person name="Lee S.E."/>
            <person name="Jeon J."/>
            <person name="Kim H."/>
            <person name="Choi G."/>
            <person name="Song H."/>
            <person name="Lee J."/>
            <person name="Lee S.-C."/>
            <person name="Kwon J.-K."/>
            <person name="Lee H.-Y."/>
            <person name="Koo N."/>
            <person name="Hong Y."/>
            <person name="Kim R.W."/>
            <person name="Kang W.-H."/>
            <person name="Huh J.H."/>
            <person name="Kang B.-C."/>
            <person name="Yang T.-J."/>
            <person name="Lee Y.-H."/>
            <person name="Bennetzen J.L."/>
            <person name="Choi D."/>
        </authorList>
    </citation>
    <scope>NUCLEOTIDE SEQUENCE [LARGE SCALE GENOMIC DNA]</scope>
    <source>
        <strain evidence="3">cv. PBC81</strain>
    </source>
</reference>
<dbReference type="InterPro" id="IPR053198">
    <property type="entry name" value="Gynoecium_Dev_Regulator"/>
</dbReference>
<evidence type="ECO:0000259" key="1">
    <source>
        <dbReference type="SMART" id="SM00666"/>
    </source>
</evidence>
<gene>
    <name evidence="2" type="ORF">CQW23_08385</name>
</gene>
<evidence type="ECO:0000313" key="3">
    <source>
        <dbReference type="Proteomes" id="UP000224567"/>
    </source>
</evidence>
<dbReference type="CDD" id="cd06410">
    <property type="entry name" value="PB1_UP2"/>
    <property type="match status" value="1"/>
</dbReference>
<dbReference type="AlphaFoldDB" id="A0A2G2X8W9"/>
<evidence type="ECO:0000313" key="2">
    <source>
        <dbReference type="EMBL" id="PHT53923.1"/>
    </source>
</evidence>
<comment type="caution">
    <text evidence="2">The sequence shown here is derived from an EMBL/GenBank/DDBJ whole genome shotgun (WGS) entry which is preliminary data.</text>
</comment>
<dbReference type="InterPro" id="IPR000270">
    <property type="entry name" value="PB1_dom"/>
</dbReference>
<dbReference type="SMART" id="SM00666">
    <property type="entry name" value="PB1"/>
    <property type="match status" value="1"/>
</dbReference>
<name>A0A2G2X8W9_CAPBA</name>
<dbReference type="STRING" id="33114.A0A2G2X8W9"/>
<dbReference type="SUPFAM" id="SSF54277">
    <property type="entry name" value="CAD &amp; PB1 domains"/>
    <property type="match status" value="1"/>
</dbReference>
<keyword evidence="3" id="KW-1185">Reference proteome</keyword>
<dbReference type="PANTHER" id="PTHR31066">
    <property type="entry name" value="OS05G0427100 PROTEIN-RELATED"/>
    <property type="match status" value="1"/>
</dbReference>
<reference evidence="2 3" key="1">
    <citation type="journal article" date="2017" name="Genome Biol.">
        <title>New reference genome sequences of hot pepper reveal the massive evolution of plant disease-resistance genes by retroduplication.</title>
        <authorList>
            <person name="Kim S."/>
            <person name="Park J."/>
            <person name="Yeom S.I."/>
            <person name="Kim Y.M."/>
            <person name="Seo E."/>
            <person name="Kim K.T."/>
            <person name="Kim M.S."/>
            <person name="Lee J.M."/>
            <person name="Cheong K."/>
            <person name="Shin H.S."/>
            <person name="Kim S.B."/>
            <person name="Han K."/>
            <person name="Lee J."/>
            <person name="Park M."/>
            <person name="Lee H.A."/>
            <person name="Lee H.Y."/>
            <person name="Lee Y."/>
            <person name="Oh S."/>
            <person name="Lee J.H."/>
            <person name="Choi E."/>
            <person name="Choi E."/>
            <person name="Lee S.E."/>
            <person name="Jeon J."/>
            <person name="Kim H."/>
            <person name="Choi G."/>
            <person name="Song H."/>
            <person name="Lee J."/>
            <person name="Lee S.C."/>
            <person name="Kwon J.K."/>
            <person name="Lee H.Y."/>
            <person name="Koo N."/>
            <person name="Hong Y."/>
            <person name="Kim R.W."/>
            <person name="Kang W.H."/>
            <person name="Huh J.H."/>
            <person name="Kang B.C."/>
            <person name="Yang T.J."/>
            <person name="Lee Y.H."/>
            <person name="Bennetzen J.L."/>
            <person name="Choi D."/>
        </authorList>
    </citation>
    <scope>NUCLEOTIDE SEQUENCE [LARGE SCALE GENOMIC DNA]</scope>
    <source>
        <strain evidence="3">cv. PBC81</strain>
    </source>
</reference>
<feature type="domain" description="PB1" evidence="1">
    <location>
        <begin position="24"/>
        <end position="121"/>
    </location>
</feature>